<feature type="transmembrane region" description="Helical" evidence="1">
    <location>
        <begin position="96"/>
        <end position="117"/>
    </location>
</feature>
<dbReference type="RefSeq" id="WP_175503006.1">
    <property type="nucleotide sequence ID" value="NZ_CP054840.1"/>
</dbReference>
<organism evidence="2 3">
    <name type="scientific">Comamonas antarctica</name>
    <dbReference type="NCBI Taxonomy" id="2743470"/>
    <lineage>
        <taxon>Bacteria</taxon>
        <taxon>Pseudomonadati</taxon>
        <taxon>Pseudomonadota</taxon>
        <taxon>Betaproteobacteria</taxon>
        <taxon>Burkholderiales</taxon>
        <taxon>Comamonadaceae</taxon>
        <taxon>Comamonas</taxon>
    </lineage>
</organism>
<feature type="transmembrane region" description="Helical" evidence="1">
    <location>
        <begin position="123"/>
        <end position="143"/>
    </location>
</feature>
<evidence type="ECO:0000313" key="2">
    <source>
        <dbReference type="EMBL" id="QKV52105.1"/>
    </source>
</evidence>
<accession>A0A6N1X2X4</accession>
<dbReference type="AlphaFoldDB" id="A0A6N1X2X4"/>
<keyword evidence="1" id="KW-0812">Transmembrane</keyword>
<protein>
    <recommendedName>
        <fullName evidence="4">Yip1 domain-containing protein</fullName>
    </recommendedName>
</protein>
<feature type="transmembrane region" description="Helical" evidence="1">
    <location>
        <begin position="150"/>
        <end position="172"/>
    </location>
</feature>
<dbReference type="KEGG" id="aant:HUK68_03860"/>
<proteinExistence type="predicted"/>
<dbReference type="EMBL" id="CP054840">
    <property type="protein sequence ID" value="QKV52105.1"/>
    <property type="molecule type" value="Genomic_DNA"/>
</dbReference>
<keyword evidence="1" id="KW-0472">Membrane</keyword>
<name>A0A6N1X2X4_9BURK</name>
<reference evidence="2 3" key="1">
    <citation type="submission" date="2020-06" db="EMBL/GenBank/DDBJ databases">
        <title>Acidovorax antarctica sp. nov., isolated from Corinth ice sheet soil, Antarctic Fields Peninsula.</title>
        <authorList>
            <person name="Xu Q."/>
            <person name="Peng F."/>
        </authorList>
    </citation>
    <scope>NUCLEOTIDE SEQUENCE [LARGE SCALE GENOMIC DNA]</scope>
    <source>
        <strain evidence="2 3">16-35-5</strain>
    </source>
</reference>
<evidence type="ECO:0000313" key="3">
    <source>
        <dbReference type="Proteomes" id="UP000509579"/>
    </source>
</evidence>
<evidence type="ECO:0000256" key="1">
    <source>
        <dbReference type="SAM" id="Phobius"/>
    </source>
</evidence>
<keyword evidence="1" id="KW-1133">Transmembrane helix</keyword>
<feature type="transmembrane region" description="Helical" evidence="1">
    <location>
        <begin position="59"/>
        <end position="84"/>
    </location>
</feature>
<keyword evidence="3" id="KW-1185">Reference proteome</keyword>
<sequence>MLQSAFQLVALRRLPWSRFHYARWQAWLAIASIVTLMGFDPGLRVELFGTQSVPAPAWGVAMAYSWVCSLASVWIGVGFLRWWMQRGGRWDGQGDLFNLLVAAELVMNMLLSGWAAASMPMVWTVPMALYALWVICNALSGAIPQASRAYSLGGLLLATMLQLCACVLVWAVTKMLLSVPGLVVLPGLT</sequence>
<evidence type="ECO:0008006" key="4">
    <source>
        <dbReference type="Google" id="ProtNLM"/>
    </source>
</evidence>
<dbReference type="Proteomes" id="UP000509579">
    <property type="component" value="Chromosome"/>
</dbReference>
<feature type="transmembrane region" description="Helical" evidence="1">
    <location>
        <begin position="21"/>
        <end position="39"/>
    </location>
</feature>
<gene>
    <name evidence="2" type="ORF">HUK68_03860</name>
</gene>